<feature type="region of interest" description="Disordered" evidence="1">
    <location>
        <begin position="1"/>
        <end position="31"/>
    </location>
</feature>
<accession>A0A158KZV3</accession>
<name>A0A158KZV3_9BURK</name>
<dbReference type="EMBL" id="FCOL02000260">
    <property type="protein sequence ID" value="SAL86647.1"/>
    <property type="molecule type" value="Genomic_DNA"/>
</dbReference>
<evidence type="ECO:0000313" key="3">
    <source>
        <dbReference type="Proteomes" id="UP000054925"/>
    </source>
</evidence>
<sequence>MPTPEEDAEINRGIAADPDNPEWTSEDMARARPFPELVAQKRMGRPPKENPKEQVSVRYDADILAAFRATGEGWQTRMNDALRTYLAEHPLEEAHGQ</sequence>
<dbReference type="Proteomes" id="UP000054925">
    <property type="component" value="Unassembled WGS sequence"/>
</dbReference>
<protein>
    <recommendedName>
        <fullName evidence="4">BrnA antitoxin of type II toxin-antitoxin system</fullName>
    </recommendedName>
</protein>
<evidence type="ECO:0000256" key="1">
    <source>
        <dbReference type="SAM" id="MobiDB-lite"/>
    </source>
</evidence>
<comment type="caution">
    <text evidence="2">The sequence shown here is derived from an EMBL/GenBank/DDBJ whole genome shotgun (WGS) entry which is preliminary data.</text>
</comment>
<feature type="region of interest" description="Disordered" evidence="1">
    <location>
        <begin position="37"/>
        <end position="56"/>
    </location>
</feature>
<reference evidence="2" key="1">
    <citation type="submission" date="2016-01" db="EMBL/GenBank/DDBJ databases">
        <authorList>
            <person name="Peeters C."/>
        </authorList>
    </citation>
    <scope>NUCLEOTIDE SEQUENCE [LARGE SCALE GENOMIC DNA]</scope>
    <source>
        <strain evidence="2">LMG 22937</strain>
    </source>
</reference>
<organism evidence="2 3">
    <name type="scientific">Caballeronia terrestris</name>
    <dbReference type="NCBI Taxonomy" id="1226301"/>
    <lineage>
        <taxon>Bacteria</taxon>
        <taxon>Pseudomonadati</taxon>
        <taxon>Pseudomonadota</taxon>
        <taxon>Betaproteobacteria</taxon>
        <taxon>Burkholderiales</taxon>
        <taxon>Burkholderiaceae</taxon>
        <taxon>Caballeronia</taxon>
    </lineage>
</organism>
<dbReference type="OrthoDB" id="9796641at2"/>
<proteinExistence type="predicted"/>
<dbReference type="InterPro" id="IPR025528">
    <property type="entry name" value="BrnA_antitoxin"/>
</dbReference>
<evidence type="ECO:0008006" key="4">
    <source>
        <dbReference type="Google" id="ProtNLM"/>
    </source>
</evidence>
<gene>
    <name evidence="2" type="ORF">AWB67_07246</name>
</gene>
<keyword evidence="3" id="KW-1185">Reference proteome</keyword>
<dbReference type="Pfam" id="PF14384">
    <property type="entry name" value="BrnA_antitoxin"/>
    <property type="match status" value="1"/>
</dbReference>
<evidence type="ECO:0000313" key="2">
    <source>
        <dbReference type="EMBL" id="SAL86647.1"/>
    </source>
</evidence>
<dbReference type="AlphaFoldDB" id="A0A158KZV3"/>